<dbReference type="EMBL" id="JACHMM010000001">
    <property type="protein sequence ID" value="MBB5786517.1"/>
    <property type="molecule type" value="Genomic_DNA"/>
</dbReference>
<organism evidence="1 2">
    <name type="scientific">Jiangella mangrovi</name>
    <dbReference type="NCBI Taxonomy" id="1524084"/>
    <lineage>
        <taxon>Bacteria</taxon>
        <taxon>Bacillati</taxon>
        <taxon>Actinomycetota</taxon>
        <taxon>Actinomycetes</taxon>
        <taxon>Jiangellales</taxon>
        <taxon>Jiangellaceae</taxon>
        <taxon>Jiangella</taxon>
    </lineage>
</organism>
<reference evidence="1 2" key="1">
    <citation type="submission" date="2020-08" db="EMBL/GenBank/DDBJ databases">
        <title>Sequencing the genomes of 1000 actinobacteria strains.</title>
        <authorList>
            <person name="Klenk H.-P."/>
        </authorList>
    </citation>
    <scope>NUCLEOTIDE SEQUENCE [LARGE SCALE GENOMIC DNA]</scope>
    <source>
        <strain evidence="1 2">DSM 102122</strain>
    </source>
</reference>
<comment type="caution">
    <text evidence="1">The sequence shown here is derived from an EMBL/GenBank/DDBJ whole genome shotgun (WGS) entry which is preliminary data.</text>
</comment>
<dbReference type="Proteomes" id="UP000542813">
    <property type="component" value="Unassembled WGS sequence"/>
</dbReference>
<gene>
    <name evidence="1" type="ORF">HD601_001092</name>
</gene>
<accession>A0A7W9GMN3</accession>
<proteinExistence type="predicted"/>
<dbReference type="AlphaFoldDB" id="A0A7W9GMN3"/>
<name>A0A7W9GMN3_9ACTN</name>
<dbReference type="NCBIfam" id="NF047352">
    <property type="entry name" value="P_loop_sacsin"/>
    <property type="match status" value="1"/>
</dbReference>
<evidence type="ECO:0000313" key="1">
    <source>
        <dbReference type="EMBL" id="MBB5786517.1"/>
    </source>
</evidence>
<dbReference type="SUPFAM" id="SSF55874">
    <property type="entry name" value="ATPase domain of HSP90 chaperone/DNA topoisomerase II/histidine kinase"/>
    <property type="match status" value="1"/>
</dbReference>
<sequence length="992" mass="103059">MDDVFDTAALRSRVLAAWSASPARFREDANAEDELARGAYRDRVVVELAQNAADAGSRAGLPSRLLLWLRGSVLTAANTGAVLDAAGVEGLSTLRASTKRDGDTVGRFGVGFAAVLAVTDEPRVLTAAGGGVRWSRSEALSAAAELPALTGELARRGAAVPVLRLPFSVIDDGVSGAVPAGYDTAVELPLRDDDAVRLVRGLLTEVDDALLLALPWLGELVVDVDGAQRRLSAGPPAQLAPALVERRIGERLWRMCSRAGAAADELLADRPFEERSRPGWSVTLAVPVVDADGVLSPAALPPSVSPVVHAPTPTDDRTDLPVLVIAGFPLDSSRRRVAPGPLADLLVAAAGEVYAELVASFARPGADAAAVLGLVPAPLGVDVVDNELRRAAREALTRTPFVPAAVEGLLRPDEVTLVDGLSRLGDPGVLSGVVRGLPARDWWRADVLPGLGATVTPLADVVDELAGERLEPAGWRSLYDALDGSDQESLGALPVPLADGRLVRGPRGLLVPGEVSPELLAPFDLRVVHPDAVHPLLHRLGAVEATAASVLRDPMVQGAVADLAESDGDPVPLAEAVLRLVAESGLSVAEEPWLAGLPLADATGADVAARELLLPGSALLDALDADPAEFTIAPSLVERFGPAVLRAVGVRDGFAVVHDADVTLEPDTWHDLDDEDAWIDDVLAGLPRQDVPPLMDDFAAVADLDLVRDDAWPQVLAWLAADTGARACVVDPVLLTLGDGSRRSAPSYTAWWLRRYARVGGRALTGLALPDAAPVVRAVLPIADVALDDAFAAAVGLAHEPDDLDPDAVLARLAEDFELPAAALAQVYAALAGRDPAGVQPPSRVRVAVGAGSRVVPAASVVVCDGPHWLQLGLTAVVPGPAALADLLDVDLASEVHDAALSGDGWIQPVPSVVAAVLGSAPATYIEHDDLLVDGVAVDWWVDGDSAVHAATTDGLARGLAWATGRWDLRWVLGEALADPGALPALLAEESF</sequence>
<evidence type="ECO:0000313" key="2">
    <source>
        <dbReference type="Proteomes" id="UP000542813"/>
    </source>
</evidence>
<keyword evidence="2" id="KW-1185">Reference proteome</keyword>
<protein>
    <recommendedName>
        <fullName evidence="3">Molecular chaperone Hsp90</fullName>
    </recommendedName>
</protein>
<dbReference type="InterPro" id="IPR036890">
    <property type="entry name" value="HATPase_C_sf"/>
</dbReference>
<evidence type="ECO:0008006" key="3">
    <source>
        <dbReference type="Google" id="ProtNLM"/>
    </source>
</evidence>
<dbReference type="RefSeq" id="WP_184820015.1">
    <property type="nucleotide sequence ID" value="NZ_JACHMM010000001.1"/>
</dbReference>